<gene>
    <name evidence="2" type="ORF">GQ607_013305</name>
</gene>
<dbReference type="AlphaFoldDB" id="A0A8H3VZI2"/>
<comment type="caution">
    <text evidence="2">The sequence shown here is derived from an EMBL/GenBank/DDBJ whole genome shotgun (WGS) entry which is preliminary data.</text>
</comment>
<dbReference type="InterPro" id="IPR003615">
    <property type="entry name" value="HNH_nuc"/>
</dbReference>
<feature type="domain" description="HNH nuclease" evidence="1">
    <location>
        <begin position="134"/>
        <end position="199"/>
    </location>
</feature>
<dbReference type="Pfam" id="PF13391">
    <property type="entry name" value="HNH_2"/>
    <property type="match status" value="1"/>
</dbReference>
<accession>A0A8H3VZI2</accession>
<dbReference type="Proteomes" id="UP000434172">
    <property type="component" value="Unassembled WGS sequence"/>
</dbReference>
<dbReference type="EMBL" id="WOWK01000095">
    <property type="protein sequence ID" value="KAF0319486.1"/>
    <property type="molecule type" value="Genomic_DNA"/>
</dbReference>
<reference evidence="2 3" key="1">
    <citation type="submission" date="2019-12" db="EMBL/GenBank/DDBJ databases">
        <title>A genome sequence resource for the geographically widespread anthracnose pathogen Colletotrichum asianum.</title>
        <authorList>
            <person name="Meng Y."/>
        </authorList>
    </citation>
    <scope>NUCLEOTIDE SEQUENCE [LARGE SCALE GENOMIC DNA]</scope>
    <source>
        <strain evidence="2 3">ICMP 18580</strain>
    </source>
</reference>
<keyword evidence="3" id="KW-1185">Reference proteome</keyword>
<evidence type="ECO:0000259" key="1">
    <source>
        <dbReference type="Pfam" id="PF13391"/>
    </source>
</evidence>
<organism evidence="2 3">
    <name type="scientific">Colletotrichum asianum</name>
    <dbReference type="NCBI Taxonomy" id="702518"/>
    <lineage>
        <taxon>Eukaryota</taxon>
        <taxon>Fungi</taxon>
        <taxon>Dikarya</taxon>
        <taxon>Ascomycota</taxon>
        <taxon>Pezizomycotina</taxon>
        <taxon>Sordariomycetes</taxon>
        <taxon>Hypocreomycetidae</taxon>
        <taxon>Glomerellales</taxon>
        <taxon>Glomerellaceae</taxon>
        <taxon>Colletotrichum</taxon>
        <taxon>Colletotrichum gloeosporioides species complex</taxon>
    </lineage>
</organism>
<name>A0A8H3VZI2_9PEZI</name>
<sequence length="371" mass="41956">MFTRTLESKKSYLALHNERITAFQNDLASSTIDTATGDDDLFHRLAVDARKYEREIASMTCRQNELIGKIMDTRVFKDVLADVQTEDWDWGHLVVDNIELPAEATVGFESSRAEDFRARVMDAHGQGESGHAWCVITGRKLFDVTTAAHIIDRNVGDVILNVLCGELETDFGHVDRSGNGSMMAWWHKKAWDNAEFVIVPVDDGANESQVIVLHEHAQSLFEICNLWQRLNGRRLKFHSDFRPDKKYLYFRLLTTLLQRQRFKVPDAVFDGAKLDQAARALWAGPGLYLKASALYKMSCQVCNLTEAAAMQLWVLERPPAELDEEQERVTSAMASKIVADTVDVFHAPAQRSVCSQCNRPFDDNSLDDDGK</sequence>
<proteinExistence type="predicted"/>
<evidence type="ECO:0000313" key="3">
    <source>
        <dbReference type="Proteomes" id="UP000434172"/>
    </source>
</evidence>
<dbReference type="OrthoDB" id="5386595at2759"/>
<protein>
    <recommendedName>
        <fullName evidence="1">HNH nuclease domain-containing protein</fullName>
    </recommendedName>
</protein>
<evidence type="ECO:0000313" key="2">
    <source>
        <dbReference type="EMBL" id="KAF0319486.1"/>
    </source>
</evidence>